<sequence length="51" mass="5966">MIGMKRTKQKHHKVKIHLFGLCQAKQQQLSVEYFYPFTVLQGFKGIRGSTQ</sequence>
<dbReference type="EMBL" id="UGOA01000001">
    <property type="protein sequence ID" value="STX44719.1"/>
    <property type="molecule type" value="Genomic_DNA"/>
</dbReference>
<evidence type="ECO:0000313" key="2">
    <source>
        <dbReference type="Proteomes" id="UP000254677"/>
    </source>
</evidence>
<dbReference type="Proteomes" id="UP000254677">
    <property type="component" value="Unassembled WGS sequence"/>
</dbReference>
<accession>A0A378JB80</accession>
<keyword evidence="2" id="KW-1185">Reference proteome</keyword>
<reference evidence="1 2" key="1">
    <citation type="submission" date="2018-06" db="EMBL/GenBank/DDBJ databases">
        <authorList>
            <consortium name="Pathogen Informatics"/>
            <person name="Doyle S."/>
        </authorList>
    </citation>
    <scope>NUCLEOTIDE SEQUENCE [LARGE SCALE GENOMIC DNA]</scope>
    <source>
        <strain evidence="1 2">NCTC13292</strain>
    </source>
</reference>
<evidence type="ECO:0000313" key="1">
    <source>
        <dbReference type="EMBL" id="STX44719.1"/>
    </source>
</evidence>
<organism evidence="1 2">
    <name type="scientific">Legionella donaldsonii</name>
    <dbReference type="NCBI Taxonomy" id="45060"/>
    <lineage>
        <taxon>Bacteria</taxon>
        <taxon>Pseudomonadati</taxon>
        <taxon>Pseudomonadota</taxon>
        <taxon>Gammaproteobacteria</taxon>
        <taxon>Legionellales</taxon>
        <taxon>Legionellaceae</taxon>
        <taxon>Legionella</taxon>
    </lineage>
</organism>
<protein>
    <submittedName>
        <fullName evidence="1">Uncharacterized protein</fullName>
    </submittedName>
</protein>
<proteinExistence type="predicted"/>
<gene>
    <name evidence="1" type="ORF">NCTC13292_02868</name>
</gene>
<dbReference type="AlphaFoldDB" id="A0A378JB80"/>
<name>A0A378JB80_9GAMM</name>